<dbReference type="Proteomes" id="UP000585474">
    <property type="component" value="Unassembled WGS sequence"/>
</dbReference>
<keyword evidence="2" id="KW-1185">Reference proteome</keyword>
<dbReference type="EMBL" id="BJWL01000003">
    <property type="protein sequence ID" value="GFY84339.1"/>
    <property type="molecule type" value="Genomic_DNA"/>
</dbReference>
<comment type="caution">
    <text evidence="1">The sequence shown here is derived from an EMBL/GenBank/DDBJ whole genome shotgun (WGS) entry which is preliminary data.</text>
</comment>
<organism evidence="1 2">
    <name type="scientific">Actinidia rufa</name>
    <dbReference type="NCBI Taxonomy" id="165716"/>
    <lineage>
        <taxon>Eukaryota</taxon>
        <taxon>Viridiplantae</taxon>
        <taxon>Streptophyta</taxon>
        <taxon>Embryophyta</taxon>
        <taxon>Tracheophyta</taxon>
        <taxon>Spermatophyta</taxon>
        <taxon>Magnoliopsida</taxon>
        <taxon>eudicotyledons</taxon>
        <taxon>Gunneridae</taxon>
        <taxon>Pentapetalae</taxon>
        <taxon>asterids</taxon>
        <taxon>Ericales</taxon>
        <taxon>Actinidiaceae</taxon>
        <taxon>Actinidia</taxon>
    </lineage>
</organism>
<dbReference type="Pfam" id="PF05097">
    <property type="entry name" value="DUF688"/>
    <property type="match status" value="1"/>
</dbReference>
<protein>
    <submittedName>
        <fullName evidence="1">Hydroxyproline-rich glycoprotein family protein</fullName>
    </submittedName>
</protein>
<reference evidence="1 2" key="1">
    <citation type="submission" date="2019-07" db="EMBL/GenBank/DDBJ databases">
        <title>De Novo Assembly of kiwifruit Actinidia rufa.</title>
        <authorList>
            <person name="Sugita-Konishi S."/>
            <person name="Sato K."/>
            <person name="Mori E."/>
            <person name="Abe Y."/>
            <person name="Kisaki G."/>
            <person name="Hamano K."/>
            <person name="Suezawa K."/>
            <person name="Otani M."/>
            <person name="Fukuda T."/>
            <person name="Manabe T."/>
            <person name="Gomi K."/>
            <person name="Tabuchi M."/>
            <person name="Akimitsu K."/>
            <person name="Kataoka I."/>
        </authorList>
    </citation>
    <scope>NUCLEOTIDE SEQUENCE [LARGE SCALE GENOMIC DNA]</scope>
    <source>
        <strain evidence="2">cv. Fuchu</strain>
    </source>
</reference>
<evidence type="ECO:0000313" key="2">
    <source>
        <dbReference type="Proteomes" id="UP000585474"/>
    </source>
</evidence>
<name>A0A7J0EEQ9_9ERIC</name>
<evidence type="ECO:0000313" key="1">
    <source>
        <dbReference type="EMBL" id="GFY84339.1"/>
    </source>
</evidence>
<dbReference type="PANTHER" id="PTHR37767">
    <property type="entry name" value="HYDROXYPROLINE-RICH GLYCOPROTEIN FAMILY PROTEIN"/>
    <property type="match status" value="1"/>
</dbReference>
<proteinExistence type="predicted"/>
<dbReference type="InterPro" id="IPR007789">
    <property type="entry name" value="DUF688"/>
</dbReference>
<gene>
    <name evidence="1" type="ORF">Acr_03g0011130</name>
</gene>
<dbReference type="AlphaFoldDB" id="A0A7J0EEQ9"/>
<accession>A0A7J0EEQ9</accession>
<dbReference type="OrthoDB" id="1938864at2759"/>
<sequence length="206" mass="23127">MAMENPEISPTVVEMELEVSENSNRKQAKQPVSIPFVWEEKPGTPKKDWKPCNQTVNPVVPTPAKFVASIPFKWEEKPGKPLPCFSRPLPEAEIHFPIEKLFALESPPADSRNNNEDKQDRGFELEIEACSYETHSSPVSASDSSRSSYATGTTSIVGAPFLECLFPLLYRPIQVSWKSLAARRKALPILRRKRRVKILIVKAIAA</sequence>
<dbReference type="PANTHER" id="PTHR37767:SF1">
    <property type="entry name" value="HYDROXYPROLINE-RICH GLYCOPROTEIN FAMILY PROTEIN"/>
    <property type="match status" value="1"/>
</dbReference>